<accession>A0AAV2G0H9</accession>
<gene>
    <name evidence="4" type="ORF">LTRI10_LOCUS43254</name>
</gene>
<dbReference type="Pfam" id="PF00400">
    <property type="entry name" value="WD40"/>
    <property type="match status" value="2"/>
</dbReference>
<evidence type="ECO:0008006" key="6">
    <source>
        <dbReference type="Google" id="ProtNLM"/>
    </source>
</evidence>
<sequence>MEMEVDAPRKRIRVGFDEIRRRELGFSSPTYFRRYFSGSEVLVKQISLQGKLAGHDGCVNAIQFNSTGDILVSGSDDRQVVFWDWTTQKKKLSYDSGHLDNIFQTKIMPLTDDRIIVTSSADGQVRLGQVKEHGKVFTKKLGKHQGRVHNLAVEPGSPHVLYSCGEDGIVQHFDLRTHSCTRLFCCSSLADNDTQHSKKIRLNSIVIDPRNPNYFGVGGSDEYARVYDIRKCQWSSNDDGTPLDTFCPRHLIKSNEVHITALAYSSSSELLVSYNDELIYLFQKDMGMGPDPCSVSPIQTQKLGEPQVYTGHRNSQTVKGVSFFGPSDEYVATGSDCGHIFIWKKKDARLVRVMFGDRRVVNQIEPHPHVAMFASCGIEKTVKLWCPSPSESPPLPDNIEKIMESNKQGREDHSRVYLSPDVIMRILRLQRNQAVAYIESRFDRADFQDSDDDDNEGRDAYVMAFSEGEEGSSSEDPRDCNIS</sequence>
<keyword evidence="5" id="KW-1185">Reference proteome</keyword>
<name>A0AAV2G0H9_9ROSI</name>
<dbReference type="InterPro" id="IPR036322">
    <property type="entry name" value="WD40_repeat_dom_sf"/>
</dbReference>
<protein>
    <recommendedName>
        <fullName evidence="6">DDB1- and CUL4-associated factor 8</fullName>
    </recommendedName>
</protein>
<evidence type="ECO:0000256" key="1">
    <source>
        <dbReference type="ARBA" id="ARBA00022574"/>
    </source>
</evidence>
<proteinExistence type="predicted"/>
<dbReference type="Gene3D" id="2.130.10.10">
    <property type="entry name" value="YVTN repeat-like/Quinoprotein amine dehydrogenase"/>
    <property type="match status" value="1"/>
</dbReference>
<evidence type="ECO:0000313" key="4">
    <source>
        <dbReference type="EMBL" id="CAL1403313.1"/>
    </source>
</evidence>
<dbReference type="InterPro" id="IPR045151">
    <property type="entry name" value="DCAF8"/>
</dbReference>
<organism evidence="4 5">
    <name type="scientific">Linum trigynum</name>
    <dbReference type="NCBI Taxonomy" id="586398"/>
    <lineage>
        <taxon>Eukaryota</taxon>
        <taxon>Viridiplantae</taxon>
        <taxon>Streptophyta</taxon>
        <taxon>Embryophyta</taxon>
        <taxon>Tracheophyta</taxon>
        <taxon>Spermatophyta</taxon>
        <taxon>Magnoliopsida</taxon>
        <taxon>eudicotyledons</taxon>
        <taxon>Gunneridae</taxon>
        <taxon>Pentapetalae</taxon>
        <taxon>rosids</taxon>
        <taxon>fabids</taxon>
        <taxon>Malpighiales</taxon>
        <taxon>Linaceae</taxon>
        <taxon>Linum</taxon>
    </lineage>
</organism>
<reference evidence="4 5" key="1">
    <citation type="submission" date="2024-04" db="EMBL/GenBank/DDBJ databases">
        <authorList>
            <person name="Fracassetti M."/>
        </authorList>
    </citation>
    <scope>NUCLEOTIDE SEQUENCE [LARGE SCALE GENOMIC DNA]</scope>
</reference>
<dbReference type="PROSITE" id="PS50082">
    <property type="entry name" value="WD_REPEATS_2"/>
    <property type="match status" value="1"/>
</dbReference>
<dbReference type="PANTHER" id="PTHR15574">
    <property type="entry name" value="WD REPEAT DOMAIN-CONTAINING FAMILY"/>
    <property type="match status" value="1"/>
</dbReference>
<keyword evidence="2" id="KW-0677">Repeat</keyword>
<feature type="repeat" description="WD" evidence="3">
    <location>
        <begin position="52"/>
        <end position="93"/>
    </location>
</feature>
<evidence type="ECO:0000256" key="3">
    <source>
        <dbReference type="PROSITE-ProRule" id="PRU00221"/>
    </source>
</evidence>
<keyword evidence="1 3" id="KW-0853">WD repeat</keyword>
<dbReference type="EMBL" id="OZ034820">
    <property type="protein sequence ID" value="CAL1403313.1"/>
    <property type="molecule type" value="Genomic_DNA"/>
</dbReference>
<dbReference type="GO" id="GO:0080008">
    <property type="term" value="C:Cul4-RING E3 ubiquitin ligase complex"/>
    <property type="evidence" value="ECO:0007669"/>
    <property type="project" value="TreeGrafter"/>
</dbReference>
<evidence type="ECO:0000313" key="5">
    <source>
        <dbReference type="Proteomes" id="UP001497516"/>
    </source>
</evidence>
<dbReference type="PANTHER" id="PTHR15574:SF65">
    <property type="entry name" value="TRANSDUCIN_WD40 REPEAT-LIKE SUPERFAMILY PROTEIN"/>
    <property type="match status" value="1"/>
</dbReference>
<dbReference type="Proteomes" id="UP001497516">
    <property type="component" value="Chromosome 7"/>
</dbReference>
<evidence type="ECO:0000256" key="2">
    <source>
        <dbReference type="ARBA" id="ARBA00022737"/>
    </source>
</evidence>
<dbReference type="GO" id="GO:0005737">
    <property type="term" value="C:cytoplasm"/>
    <property type="evidence" value="ECO:0007669"/>
    <property type="project" value="TreeGrafter"/>
</dbReference>
<dbReference type="PROSITE" id="PS50294">
    <property type="entry name" value="WD_REPEATS_REGION"/>
    <property type="match status" value="1"/>
</dbReference>
<dbReference type="AlphaFoldDB" id="A0AAV2G0H9"/>
<dbReference type="InterPro" id="IPR001680">
    <property type="entry name" value="WD40_rpt"/>
</dbReference>
<dbReference type="SMART" id="SM00320">
    <property type="entry name" value="WD40"/>
    <property type="match status" value="7"/>
</dbReference>
<dbReference type="InterPro" id="IPR015943">
    <property type="entry name" value="WD40/YVTN_repeat-like_dom_sf"/>
</dbReference>
<dbReference type="SUPFAM" id="SSF50978">
    <property type="entry name" value="WD40 repeat-like"/>
    <property type="match status" value="1"/>
</dbReference>